<evidence type="ECO:0000313" key="2">
    <source>
        <dbReference type="Proteomes" id="UP001232973"/>
    </source>
</evidence>
<reference evidence="1 2" key="1">
    <citation type="submission" date="2023-07" db="EMBL/GenBank/DDBJ databases">
        <title>Genomic Encyclopedia of Type Strains, Phase IV (KMG-IV): sequencing the most valuable type-strain genomes for metagenomic binning, comparative biology and taxonomic classification.</title>
        <authorList>
            <person name="Goeker M."/>
        </authorList>
    </citation>
    <scope>NUCLEOTIDE SEQUENCE [LARGE SCALE GENOMIC DNA]</scope>
    <source>
        <strain evidence="1 2">DSM 4006</strain>
    </source>
</reference>
<keyword evidence="2" id="KW-1185">Reference proteome</keyword>
<comment type="caution">
    <text evidence="1">The sequence shown here is derived from an EMBL/GenBank/DDBJ whole genome shotgun (WGS) entry which is preliminary data.</text>
</comment>
<name>A0ABT9XK07_9BACL</name>
<dbReference type="EMBL" id="JAUSTP010000021">
    <property type="protein sequence ID" value="MDQ0190645.1"/>
    <property type="molecule type" value="Genomic_DNA"/>
</dbReference>
<dbReference type="RefSeq" id="WP_274456613.1">
    <property type="nucleotide sequence ID" value="NZ_CP067097.1"/>
</dbReference>
<organism evidence="1 2">
    <name type="scientific">Alicyclobacillus cycloheptanicus</name>
    <dbReference type="NCBI Taxonomy" id="1457"/>
    <lineage>
        <taxon>Bacteria</taxon>
        <taxon>Bacillati</taxon>
        <taxon>Bacillota</taxon>
        <taxon>Bacilli</taxon>
        <taxon>Bacillales</taxon>
        <taxon>Alicyclobacillaceae</taxon>
        <taxon>Alicyclobacillus</taxon>
    </lineage>
</organism>
<dbReference type="Proteomes" id="UP001232973">
    <property type="component" value="Unassembled WGS sequence"/>
</dbReference>
<gene>
    <name evidence="1" type="ORF">J2S03_002512</name>
</gene>
<accession>A0ABT9XK07</accession>
<sequence>MWRYGLTARQYAEQTWRKSWWREYLRLRLVVDQLPPEVIEPREALKRVDHILALACKRGDRSFRRVATGKRLRPAMQAVCDALVEVGYMDLYQAL</sequence>
<protein>
    <submittedName>
        <fullName evidence="1">Uncharacterized protein</fullName>
    </submittedName>
</protein>
<proteinExistence type="predicted"/>
<evidence type="ECO:0000313" key="1">
    <source>
        <dbReference type="EMBL" id="MDQ0190645.1"/>
    </source>
</evidence>